<dbReference type="GO" id="GO:0085020">
    <property type="term" value="P:protein K6-linked ubiquitination"/>
    <property type="evidence" value="ECO:0007669"/>
    <property type="project" value="TreeGrafter"/>
</dbReference>
<dbReference type="InterPro" id="IPR002110">
    <property type="entry name" value="Ankyrin_rpt"/>
</dbReference>
<dbReference type="InterPro" id="IPR036770">
    <property type="entry name" value="Ankyrin_rpt-contain_sf"/>
</dbReference>
<evidence type="ECO:0000313" key="7">
    <source>
        <dbReference type="Proteomes" id="UP000242847"/>
    </source>
</evidence>
<dbReference type="PROSITE" id="PS50297">
    <property type="entry name" value="ANK_REP_REGION"/>
    <property type="match status" value="1"/>
</dbReference>
<evidence type="ECO:0000256" key="3">
    <source>
        <dbReference type="PROSITE-ProRule" id="PRU00023"/>
    </source>
</evidence>
<dbReference type="SUPFAM" id="SSF48403">
    <property type="entry name" value="Ankyrin repeat"/>
    <property type="match status" value="1"/>
</dbReference>
<feature type="repeat" description="ANK" evidence="3">
    <location>
        <begin position="94"/>
        <end position="126"/>
    </location>
</feature>
<organism evidence="6 7">
    <name type="scientific">Halopseudomonas pachastrellae</name>
    <dbReference type="NCBI Taxonomy" id="254161"/>
    <lineage>
        <taxon>Bacteria</taxon>
        <taxon>Pseudomonadati</taxon>
        <taxon>Pseudomonadota</taxon>
        <taxon>Gammaproteobacteria</taxon>
        <taxon>Pseudomonadales</taxon>
        <taxon>Pseudomonadaceae</taxon>
        <taxon>Halopseudomonas</taxon>
    </lineage>
</organism>
<dbReference type="GO" id="GO:0004842">
    <property type="term" value="F:ubiquitin-protein transferase activity"/>
    <property type="evidence" value="ECO:0007669"/>
    <property type="project" value="TreeGrafter"/>
</dbReference>
<feature type="compositionally biased region" description="Polar residues" evidence="4">
    <location>
        <begin position="232"/>
        <end position="243"/>
    </location>
</feature>
<evidence type="ECO:0000256" key="1">
    <source>
        <dbReference type="ARBA" id="ARBA00022737"/>
    </source>
</evidence>
<accession>A0A1S8DDW7</accession>
<dbReference type="Proteomes" id="UP000242847">
    <property type="component" value="Unassembled WGS sequence"/>
</dbReference>
<sequence>MIKKNISLAFISAAALAGCASTPTGDLYWKYDLGADFNEMKALMDSPEFRAQVNDSTHYTIPICGFADEENTTEIIEYLIKVGGDVTSCRERGYFTTPLHVAVKGNSTENASILLANGADPNVENYDGETPLGIAEKEGYYKIEKMINSYEEDWQKANSEGEVNAFEEYLEQYPNAMHSAEAKLKLALLESMSDPEANAGSVVAETETRELFQEGLATDMNQVPKLEKPDESVSSNTASNAQAVSLEENKTEDSEKQISTHVATSSPSIDFACAFYSREQCDEYIVDDKSQVDDMKTLCFQSFGNVEASCRGGAPSCSYRTSWGLNISYNYSSDSFYFKQSCIEGGGELR</sequence>
<proteinExistence type="predicted"/>
<gene>
    <name evidence="6" type="ORF">BXT89_17105</name>
</gene>
<dbReference type="OrthoDB" id="9764669at2"/>
<feature type="region of interest" description="Disordered" evidence="4">
    <location>
        <begin position="217"/>
        <end position="262"/>
    </location>
</feature>
<keyword evidence="7" id="KW-1185">Reference proteome</keyword>
<keyword evidence="5" id="KW-0732">Signal</keyword>
<dbReference type="AlphaFoldDB" id="A0A1S8DDW7"/>
<dbReference type="PANTHER" id="PTHR24171:SF8">
    <property type="entry name" value="BRCA1-ASSOCIATED RING DOMAIN PROTEIN 1"/>
    <property type="match status" value="1"/>
</dbReference>
<feature type="chain" id="PRO_5010532088" evidence="5">
    <location>
        <begin position="18"/>
        <end position="350"/>
    </location>
</feature>
<evidence type="ECO:0000256" key="2">
    <source>
        <dbReference type="ARBA" id="ARBA00023043"/>
    </source>
</evidence>
<dbReference type="Pfam" id="PF12796">
    <property type="entry name" value="Ank_2"/>
    <property type="match status" value="1"/>
</dbReference>
<dbReference type="STRING" id="254161.SAMN05216256_10271"/>
<dbReference type="PROSITE" id="PS50088">
    <property type="entry name" value="ANK_REPEAT"/>
    <property type="match status" value="1"/>
</dbReference>
<comment type="caution">
    <text evidence="6">The sequence shown here is derived from an EMBL/GenBank/DDBJ whole genome shotgun (WGS) entry which is preliminary data.</text>
</comment>
<feature type="signal peptide" evidence="5">
    <location>
        <begin position="1"/>
        <end position="17"/>
    </location>
</feature>
<keyword evidence="1" id="KW-0677">Repeat</keyword>
<evidence type="ECO:0000256" key="5">
    <source>
        <dbReference type="SAM" id="SignalP"/>
    </source>
</evidence>
<feature type="compositionally biased region" description="Basic and acidic residues" evidence="4">
    <location>
        <begin position="247"/>
        <end position="258"/>
    </location>
</feature>
<dbReference type="Gene3D" id="1.25.40.20">
    <property type="entry name" value="Ankyrin repeat-containing domain"/>
    <property type="match status" value="1"/>
</dbReference>
<dbReference type="SMART" id="SM00248">
    <property type="entry name" value="ANK"/>
    <property type="match status" value="2"/>
</dbReference>
<dbReference type="PROSITE" id="PS51257">
    <property type="entry name" value="PROKAR_LIPOPROTEIN"/>
    <property type="match status" value="1"/>
</dbReference>
<evidence type="ECO:0000256" key="4">
    <source>
        <dbReference type="SAM" id="MobiDB-lite"/>
    </source>
</evidence>
<keyword evidence="2 3" id="KW-0040">ANK repeat</keyword>
<dbReference type="PANTHER" id="PTHR24171">
    <property type="entry name" value="ANKYRIN REPEAT DOMAIN-CONTAINING PROTEIN 39-RELATED"/>
    <property type="match status" value="1"/>
</dbReference>
<protein>
    <submittedName>
        <fullName evidence="6">Uncharacterized protein</fullName>
    </submittedName>
</protein>
<dbReference type="EMBL" id="MUBC01000058">
    <property type="protein sequence ID" value="ONM42607.1"/>
    <property type="molecule type" value="Genomic_DNA"/>
</dbReference>
<evidence type="ECO:0000313" key="6">
    <source>
        <dbReference type="EMBL" id="ONM42607.1"/>
    </source>
</evidence>
<reference evidence="6 7" key="1">
    <citation type="submission" date="2017-01" db="EMBL/GenBank/DDBJ databases">
        <title>Draft genome sequence of Pseudomonas pachastrellae type strain CCUG 46540T from a deep sea.</title>
        <authorList>
            <person name="Gomila M."/>
            <person name="Mulet M."/>
            <person name="Lalucat J."/>
            <person name="Garcia-Valdes E."/>
        </authorList>
    </citation>
    <scope>NUCLEOTIDE SEQUENCE [LARGE SCALE GENOMIC DNA]</scope>
    <source>
        <strain evidence="6 7">CCUG 46540</strain>
    </source>
</reference>
<dbReference type="RefSeq" id="WP_083729056.1">
    <property type="nucleotide sequence ID" value="NZ_FOUD01000002.1"/>
</dbReference>
<name>A0A1S8DDW7_9GAMM</name>